<organism evidence="6 7">
    <name type="scientific">Roseicitreum antarcticum</name>
    <dbReference type="NCBI Taxonomy" id="564137"/>
    <lineage>
        <taxon>Bacteria</taxon>
        <taxon>Pseudomonadati</taxon>
        <taxon>Pseudomonadota</taxon>
        <taxon>Alphaproteobacteria</taxon>
        <taxon>Rhodobacterales</taxon>
        <taxon>Paracoccaceae</taxon>
        <taxon>Roseicitreum</taxon>
    </lineage>
</organism>
<evidence type="ECO:0000259" key="5">
    <source>
        <dbReference type="PROSITE" id="PS50977"/>
    </source>
</evidence>
<evidence type="ECO:0000313" key="6">
    <source>
        <dbReference type="EMBL" id="SDW45702.1"/>
    </source>
</evidence>
<keyword evidence="1" id="KW-0805">Transcription regulation</keyword>
<dbReference type="EMBL" id="FNOM01000002">
    <property type="protein sequence ID" value="SDW45702.1"/>
    <property type="molecule type" value="Genomic_DNA"/>
</dbReference>
<dbReference type="OrthoDB" id="9811084at2"/>
<proteinExistence type="predicted"/>
<reference evidence="6 7" key="1">
    <citation type="submission" date="2016-10" db="EMBL/GenBank/DDBJ databases">
        <authorList>
            <person name="de Groot N.N."/>
        </authorList>
    </citation>
    <scope>NUCLEOTIDE SEQUENCE [LARGE SCALE GENOMIC DNA]</scope>
    <source>
        <strain evidence="6 7">CGMCC 1.8894</strain>
    </source>
</reference>
<dbReference type="PANTHER" id="PTHR30055:SF234">
    <property type="entry name" value="HTH-TYPE TRANSCRIPTIONAL REGULATOR BETI"/>
    <property type="match status" value="1"/>
</dbReference>
<accession>A0A1H2TPI7</accession>
<dbReference type="InterPro" id="IPR009057">
    <property type="entry name" value="Homeodomain-like_sf"/>
</dbReference>
<keyword evidence="2 4" id="KW-0238">DNA-binding</keyword>
<dbReference type="STRING" id="564137.SAMN04488238_102125"/>
<dbReference type="Pfam" id="PF00440">
    <property type="entry name" value="TetR_N"/>
    <property type="match status" value="1"/>
</dbReference>
<dbReference type="Proteomes" id="UP000198539">
    <property type="component" value="Unassembled WGS sequence"/>
</dbReference>
<keyword evidence="7" id="KW-1185">Reference proteome</keyword>
<sequence length="235" mass="25827">MTVKRNRMSPEARKTAILDAATRLLTVQPWENVTVAGIVAAAGISKGGFYHHFISREDVLLAVIQRLADDSVAAGQASLARLETDPVARYSNFLIQEARWELSHAGKIAAIVRMAKQDGNAPLLIRLKEESLRRNLPIVRALIGDGMAKSVFQVVDVGLTADLLLEVGRMRWPTFLRARQLALAGDRASGWQMIRERVRAEEGLTNRLLGLADRAVRFAPVDDYAPLLDPGCALP</sequence>
<dbReference type="InterPro" id="IPR050109">
    <property type="entry name" value="HTH-type_TetR-like_transc_reg"/>
</dbReference>
<dbReference type="PRINTS" id="PR00455">
    <property type="entry name" value="HTHTETR"/>
</dbReference>
<dbReference type="AlphaFoldDB" id="A0A1H2TPI7"/>
<keyword evidence="3" id="KW-0804">Transcription</keyword>
<gene>
    <name evidence="6" type="ORF">SAMN04488238_102125</name>
</gene>
<evidence type="ECO:0000256" key="4">
    <source>
        <dbReference type="PROSITE-ProRule" id="PRU00335"/>
    </source>
</evidence>
<evidence type="ECO:0000256" key="2">
    <source>
        <dbReference type="ARBA" id="ARBA00023125"/>
    </source>
</evidence>
<dbReference type="GO" id="GO:0000976">
    <property type="term" value="F:transcription cis-regulatory region binding"/>
    <property type="evidence" value="ECO:0007669"/>
    <property type="project" value="TreeGrafter"/>
</dbReference>
<protein>
    <submittedName>
        <fullName evidence="6">Transcriptional regulator, TetR family</fullName>
    </submittedName>
</protein>
<evidence type="ECO:0000256" key="1">
    <source>
        <dbReference type="ARBA" id="ARBA00023015"/>
    </source>
</evidence>
<evidence type="ECO:0000256" key="3">
    <source>
        <dbReference type="ARBA" id="ARBA00023163"/>
    </source>
</evidence>
<dbReference type="PANTHER" id="PTHR30055">
    <property type="entry name" value="HTH-TYPE TRANSCRIPTIONAL REGULATOR RUTR"/>
    <property type="match status" value="1"/>
</dbReference>
<evidence type="ECO:0000313" key="7">
    <source>
        <dbReference type="Proteomes" id="UP000198539"/>
    </source>
</evidence>
<dbReference type="Gene3D" id="1.10.357.10">
    <property type="entry name" value="Tetracycline Repressor, domain 2"/>
    <property type="match status" value="1"/>
</dbReference>
<feature type="domain" description="HTH tetR-type" evidence="5">
    <location>
        <begin position="11"/>
        <end position="71"/>
    </location>
</feature>
<dbReference type="RefSeq" id="WP_143033458.1">
    <property type="nucleotide sequence ID" value="NZ_CP061498.1"/>
</dbReference>
<dbReference type="GO" id="GO:0003700">
    <property type="term" value="F:DNA-binding transcription factor activity"/>
    <property type="evidence" value="ECO:0007669"/>
    <property type="project" value="TreeGrafter"/>
</dbReference>
<name>A0A1H2TPI7_9RHOB</name>
<dbReference type="SUPFAM" id="SSF46689">
    <property type="entry name" value="Homeodomain-like"/>
    <property type="match status" value="1"/>
</dbReference>
<dbReference type="PROSITE" id="PS50977">
    <property type="entry name" value="HTH_TETR_2"/>
    <property type="match status" value="1"/>
</dbReference>
<dbReference type="InterPro" id="IPR001647">
    <property type="entry name" value="HTH_TetR"/>
</dbReference>
<feature type="DNA-binding region" description="H-T-H motif" evidence="4">
    <location>
        <begin position="34"/>
        <end position="53"/>
    </location>
</feature>